<proteinExistence type="predicted"/>
<protein>
    <submittedName>
        <fullName evidence="1">Uncharacterized protein</fullName>
    </submittedName>
</protein>
<name>A0A8H4KZQ0_9HYPO</name>
<reference evidence="1 2" key="1">
    <citation type="submission" date="2020-01" db="EMBL/GenBank/DDBJ databases">
        <title>Identification and distribution of gene clusters putatively required for synthesis of sphingolipid metabolism inhibitors in phylogenetically diverse species of the filamentous fungus Fusarium.</title>
        <authorList>
            <person name="Kim H.-S."/>
            <person name="Busman M."/>
            <person name="Brown D.W."/>
            <person name="Divon H."/>
            <person name="Uhlig S."/>
            <person name="Proctor R.H."/>
        </authorList>
    </citation>
    <scope>NUCLEOTIDE SEQUENCE [LARGE SCALE GENOMIC DNA]</scope>
    <source>
        <strain evidence="1 2">NRRL 20459</strain>
    </source>
</reference>
<organism evidence="1 2">
    <name type="scientific">Fusarium albosuccineum</name>
    <dbReference type="NCBI Taxonomy" id="1237068"/>
    <lineage>
        <taxon>Eukaryota</taxon>
        <taxon>Fungi</taxon>
        <taxon>Dikarya</taxon>
        <taxon>Ascomycota</taxon>
        <taxon>Pezizomycotina</taxon>
        <taxon>Sordariomycetes</taxon>
        <taxon>Hypocreomycetidae</taxon>
        <taxon>Hypocreales</taxon>
        <taxon>Nectriaceae</taxon>
        <taxon>Fusarium</taxon>
        <taxon>Fusarium decemcellulare species complex</taxon>
    </lineage>
</organism>
<gene>
    <name evidence="1" type="ORF">FALBO_14900</name>
</gene>
<dbReference type="Proteomes" id="UP000554235">
    <property type="component" value="Unassembled WGS sequence"/>
</dbReference>
<sequence>MLTTNHSQIADLTSYNAFIHRTASLSTTKFTKSGPKATSKPFLPSSNEIGHYSGLANGNAIYTQDYPDDHSVCYTDDGREFTIEGGCSKQARKFKCICNIAGDPETCEVKDKDGNSLGTSEGQTDTTFIGIAITQDSSCVVEFGTEVSEDCPTDNDLHVTFG</sequence>
<keyword evidence="2" id="KW-1185">Reference proteome</keyword>
<evidence type="ECO:0000313" key="1">
    <source>
        <dbReference type="EMBL" id="KAF4458368.1"/>
    </source>
</evidence>
<dbReference type="AlphaFoldDB" id="A0A8H4KZQ0"/>
<dbReference type="EMBL" id="JAADYS010002484">
    <property type="protein sequence ID" value="KAF4458368.1"/>
    <property type="molecule type" value="Genomic_DNA"/>
</dbReference>
<dbReference type="OrthoDB" id="4387630at2759"/>
<evidence type="ECO:0000313" key="2">
    <source>
        <dbReference type="Proteomes" id="UP000554235"/>
    </source>
</evidence>
<comment type="caution">
    <text evidence="1">The sequence shown here is derived from an EMBL/GenBank/DDBJ whole genome shotgun (WGS) entry which is preliminary data.</text>
</comment>
<accession>A0A8H4KZQ0</accession>